<evidence type="ECO:0000313" key="3">
    <source>
        <dbReference type="EMBL" id="BAD03726.1"/>
    </source>
</evidence>
<name>Q6YZS4_ORYSJ</name>
<gene>
    <name evidence="3" type="ORF">OSJNBa0012O03.45</name>
    <name evidence="2" type="ORF">P0475C12.7</name>
</gene>
<reference evidence="4" key="4">
    <citation type="journal article" date="2008" name="Nucleic Acids Res.">
        <title>The rice annotation project database (RAP-DB): 2008 update.</title>
        <authorList>
            <consortium name="The rice annotation project (RAP)"/>
        </authorList>
    </citation>
    <scope>GENOME REANNOTATION</scope>
    <source>
        <strain evidence="4">cv. Nipponbare</strain>
    </source>
</reference>
<feature type="compositionally biased region" description="Acidic residues" evidence="1">
    <location>
        <begin position="143"/>
        <end position="154"/>
    </location>
</feature>
<reference evidence="3" key="2">
    <citation type="submission" date="2002-07" db="EMBL/GenBank/DDBJ databases">
        <title>Oryza sativa nipponbare(GA3) genomic DNA, chromosome 8, BAC clone:OSJNBa0012O03.</title>
        <authorList>
            <person name="Sasaki T."/>
            <person name="Matsumoto T."/>
            <person name="Katayose Y."/>
        </authorList>
    </citation>
    <scope>NUCLEOTIDE SEQUENCE</scope>
</reference>
<dbReference type="Proteomes" id="UP000000763">
    <property type="component" value="Chromosome 8"/>
</dbReference>
<protein>
    <submittedName>
        <fullName evidence="3">Uncharacterized protein</fullName>
    </submittedName>
</protein>
<accession>Q6YZS4</accession>
<evidence type="ECO:0000256" key="1">
    <source>
        <dbReference type="SAM" id="MobiDB-lite"/>
    </source>
</evidence>
<organism evidence="3 4">
    <name type="scientific">Oryza sativa subsp. japonica</name>
    <name type="common">Rice</name>
    <dbReference type="NCBI Taxonomy" id="39947"/>
    <lineage>
        <taxon>Eukaryota</taxon>
        <taxon>Viridiplantae</taxon>
        <taxon>Streptophyta</taxon>
        <taxon>Embryophyta</taxon>
        <taxon>Tracheophyta</taxon>
        <taxon>Spermatophyta</taxon>
        <taxon>Magnoliopsida</taxon>
        <taxon>Liliopsida</taxon>
        <taxon>Poales</taxon>
        <taxon>Poaceae</taxon>
        <taxon>BOP clade</taxon>
        <taxon>Oryzoideae</taxon>
        <taxon>Oryzeae</taxon>
        <taxon>Oryzinae</taxon>
        <taxon>Oryza</taxon>
        <taxon>Oryza sativa</taxon>
    </lineage>
</organism>
<feature type="compositionally biased region" description="Basic residues" evidence="1">
    <location>
        <begin position="82"/>
        <end position="112"/>
    </location>
</feature>
<feature type="compositionally biased region" description="Pro residues" evidence="1">
    <location>
        <begin position="25"/>
        <end position="34"/>
    </location>
</feature>
<evidence type="ECO:0000313" key="4">
    <source>
        <dbReference type="Proteomes" id="UP000000763"/>
    </source>
</evidence>
<reference evidence="4" key="3">
    <citation type="journal article" date="2005" name="Nature">
        <title>The map-based sequence of the rice genome.</title>
        <authorList>
            <consortium name="International rice genome sequencing project (IRGSP)"/>
            <person name="Matsumoto T."/>
            <person name="Wu J."/>
            <person name="Kanamori H."/>
            <person name="Katayose Y."/>
            <person name="Fujisawa M."/>
            <person name="Namiki N."/>
            <person name="Mizuno H."/>
            <person name="Yamamoto K."/>
            <person name="Antonio B.A."/>
            <person name="Baba T."/>
            <person name="Sakata K."/>
            <person name="Nagamura Y."/>
            <person name="Aoki H."/>
            <person name="Arikawa K."/>
            <person name="Arita K."/>
            <person name="Bito T."/>
            <person name="Chiden Y."/>
            <person name="Fujitsuka N."/>
            <person name="Fukunaka R."/>
            <person name="Hamada M."/>
            <person name="Harada C."/>
            <person name="Hayashi A."/>
            <person name="Hijishita S."/>
            <person name="Honda M."/>
            <person name="Hosokawa S."/>
            <person name="Ichikawa Y."/>
            <person name="Idonuma A."/>
            <person name="Iijima M."/>
            <person name="Ikeda M."/>
            <person name="Ikeno M."/>
            <person name="Ito K."/>
            <person name="Ito S."/>
            <person name="Ito T."/>
            <person name="Ito Y."/>
            <person name="Ito Y."/>
            <person name="Iwabuchi A."/>
            <person name="Kamiya K."/>
            <person name="Karasawa W."/>
            <person name="Kurita K."/>
            <person name="Katagiri S."/>
            <person name="Kikuta A."/>
            <person name="Kobayashi H."/>
            <person name="Kobayashi N."/>
            <person name="Machita K."/>
            <person name="Maehara T."/>
            <person name="Masukawa M."/>
            <person name="Mizubayashi T."/>
            <person name="Mukai Y."/>
            <person name="Nagasaki H."/>
            <person name="Nagata Y."/>
            <person name="Naito S."/>
            <person name="Nakashima M."/>
            <person name="Nakama Y."/>
            <person name="Nakamichi Y."/>
            <person name="Nakamura M."/>
            <person name="Meguro A."/>
            <person name="Negishi M."/>
            <person name="Ohta I."/>
            <person name="Ohta T."/>
            <person name="Okamoto M."/>
            <person name="Ono N."/>
            <person name="Saji S."/>
            <person name="Sakaguchi M."/>
            <person name="Sakai K."/>
            <person name="Shibata M."/>
            <person name="Shimokawa T."/>
            <person name="Song J."/>
            <person name="Takazaki Y."/>
            <person name="Terasawa K."/>
            <person name="Tsugane M."/>
            <person name="Tsuji K."/>
            <person name="Ueda S."/>
            <person name="Waki K."/>
            <person name="Yamagata H."/>
            <person name="Yamamoto M."/>
            <person name="Yamamoto S."/>
            <person name="Yamane H."/>
            <person name="Yoshiki S."/>
            <person name="Yoshihara R."/>
            <person name="Yukawa K."/>
            <person name="Zhong H."/>
            <person name="Yano M."/>
            <person name="Yuan Q."/>
            <person name="Ouyang S."/>
            <person name="Liu J."/>
            <person name="Jones K.M."/>
            <person name="Gansberger K."/>
            <person name="Moffat K."/>
            <person name="Hill J."/>
            <person name="Bera J."/>
            <person name="Fadrosh D."/>
            <person name="Jin S."/>
            <person name="Johri S."/>
            <person name="Kim M."/>
            <person name="Overton L."/>
            <person name="Reardon M."/>
            <person name="Tsitrin T."/>
            <person name="Vuong H."/>
            <person name="Weaver B."/>
            <person name="Ciecko A."/>
            <person name="Tallon L."/>
            <person name="Jackson J."/>
            <person name="Pai G."/>
            <person name="Aken S.V."/>
            <person name="Utterback T."/>
            <person name="Reidmuller S."/>
            <person name="Feldblyum T."/>
            <person name="Hsiao J."/>
            <person name="Zismann V."/>
            <person name="Iobst S."/>
            <person name="de Vazeille A.R."/>
            <person name="Buell C.R."/>
            <person name="Ying K."/>
            <person name="Li Y."/>
            <person name="Lu T."/>
            <person name="Huang Y."/>
            <person name="Zhao Q."/>
            <person name="Feng Q."/>
            <person name="Zhang L."/>
            <person name="Zhu J."/>
            <person name="Weng Q."/>
            <person name="Mu J."/>
            <person name="Lu Y."/>
            <person name="Fan D."/>
            <person name="Liu Y."/>
            <person name="Guan J."/>
            <person name="Zhang Y."/>
            <person name="Yu S."/>
            <person name="Liu X."/>
            <person name="Zhang Y."/>
            <person name="Hong G."/>
            <person name="Han B."/>
            <person name="Choisne N."/>
            <person name="Demange N."/>
            <person name="Orjeda G."/>
            <person name="Samain S."/>
            <person name="Cattolico L."/>
            <person name="Pelletier E."/>
            <person name="Couloux A."/>
            <person name="Segurens B."/>
            <person name="Wincker P."/>
            <person name="D'Hont A."/>
            <person name="Scarpelli C."/>
            <person name="Weissenbach J."/>
            <person name="Salanoubat M."/>
            <person name="Quetier F."/>
            <person name="Yu Y."/>
            <person name="Kim H.R."/>
            <person name="Rambo T."/>
            <person name="Currie J."/>
            <person name="Collura K."/>
            <person name="Luo M."/>
            <person name="Yang T."/>
            <person name="Ammiraju J.S.S."/>
            <person name="Engler F."/>
            <person name="Soderlund C."/>
            <person name="Wing R.A."/>
            <person name="Palmer L.E."/>
            <person name="de la Bastide M."/>
            <person name="Spiegel L."/>
            <person name="Nascimento L."/>
            <person name="Zutavern T."/>
            <person name="O'Shaughnessy A."/>
            <person name="Dike S."/>
            <person name="Dedhia N."/>
            <person name="Preston R."/>
            <person name="Balija V."/>
            <person name="McCombie W.R."/>
            <person name="Chow T."/>
            <person name="Chen H."/>
            <person name="Chung M."/>
            <person name="Chen C."/>
            <person name="Shaw J."/>
            <person name="Wu H."/>
            <person name="Hsiao K."/>
            <person name="Chao Y."/>
            <person name="Chu M."/>
            <person name="Cheng C."/>
            <person name="Hour A."/>
            <person name="Lee P."/>
            <person name="Lin S."/>
            <person name="Lin Y."/>
            <person name="Liou J."/>
            <person name="Liu S."/>
            <person name="Hsing Y."/>
            <person name="Raghuvanshi S."/>
            <person name="Mohanty A."/>
            <person name="Bharti A.K."/>
            <person name="Gaur A."/>
            <person name="Gupta V."/>
            <person name="Kumar D."/>
            <person name="Ravi V."/>
            <person name="Vij S."/>
            <person name="Kapur A."/>
            <person name="Khurana P."/>
            <person name="Khurana P."/>
            <person name="Khurana J.P."/>
            <person name="Tyagi A.K."/>
            <person name="Gaikwad K."/>
            <person name="Singh A."/>
            <person name="Dalal V."/>
            <person name="Srivastava S."/>
            <person name="Dixit A."/>
            <person name="Pal A.K."/>
            <person name="Ghazi I.A."/>
            <person name="Yadav M."/>
            <person name="Pandit A."/>
            <person name="Bhargava A."/>
            <person name="Sureshbabu K."/>
            <person name="Batra K."/>
            <person name="Sharma T.R."/>
            <person name="Mohapatra T."/>
            <person name="Singh N.K."/>
            <person name="Messing J."/>
            <person name="Nelson A.B."/>
            <person name="Fuks G."/>
            <person name="Kavchok S."/>
            <person name="Keizer G."/>
            <person name="Linton E."/>
            <person name="Llaca V."/>
            <person name="Song R."/>
            <person name="Tanyolac B."/>
            <person name="Young S."/>
            <person name="Ho-Il K."/>
            <person name="Hahn J.H."/>
            <person name="Sangsakoo G."/>
            <person name="Vanavichit A."/>
            <person name="de Mattos Luiz.A.T."/>
            <person name="Zimmer P.D."/>
            <person name="Malone G."/>
            <person name="Dellagostin O."/>
            <person name="de Oliveira A.C."/>
            <person name="Bevan M."/>
            <person name="Bancroft I."/>
            <person name="Minx P."/>
            <person name="Cordum H."/>
            <person name="Wilson R."/>
            <person name="Cheng Z."/>
            <person name="Jin W."/>
            <person name="Jiang J."/>
            <person name="Leong S.A."/>
            <person name="Iwama H."/>
            <person name="Gojobori T."/>
            <person name="Itoh T."/>
            <person name="Niimura Y."/>
            <person name="Fujii Y."/>
            <person name="Habara T."/>
            <person name="Sakai H."/>
            <person name="Sato Y."/>
            <person name="Wilson G."/>
            <person name="Kumar K."/>
            <person name="McCouch S."/>
            <person name="Juretic N."/>
            <person name="Hoen D."/>
            <person name="Wright S."/>
            <person name="Bruskiewich R."/>
            <person name="Bureau T."/>
            <person name="Miyao A."/>
            <person name="Hirochika H."/>
            <person name="Nishikawa T."/>
            <person name="Kadowaki K."/>
            <person name="Sugiura M."/>
            <person name="Burr B."/>
            <person name="Sasaki T."/>
        </authorList>
    </citation>
    <scope>NUCLEOTIDE SEQUENCE [LARGE SCALE GENOMIC DNA]</scope>
    <source>
        <strain evidence="4">cv. Nipponbare</strain>
    </source>
</reference>
<dbReference type="EMBL" id="AP005512">
    <property type="protein sequence ID" value="BAD03726.1"/>
    <property type="molecule type" value="Genomic_DNA"/>
</dbReference>
<evidence type="ECO:0000313" key="2">
    <source>
        <dbReference type="EMBL" id="BAD03132.1"/>
    </source>
</evidence>
<dbReference type="AlphaFoldDB" id="Q6YZS4"/>
<dbReference type="EMBL" id="AP004375">
    <property type="protein sequence ID" value="BAD03132.1"/>
    <property type="molecule type" value="Genomic_DNA"/>
</dbReference>
<proteinExistence type="predicted"/>
<feature type="region of interest" description="Disordered" evidence="1">
    <location>
        <begin position="1"/>
        <end position="158"/>
    </location>
</feature>
<reference evidence="2" key="1">
    <citation type="submission" date="2001-11" db="EMBL/GenBank/DDBJ databases">
        <title>Oryza sativa nipponbare(GA3) genomic DNA, chromosome 8, PAC clone:P0475C12.</title>
        <authorList>
            <person name="Sasaki T."/>
            <person name="Matsumoto T."/>
            <person name="Yamamoto K."/>
        </authorList>
    </citation>
    <scope>NUCLEOTIDE SEQUENCE</scope>
</reference>
<sequence>MEVEPPRLQPAFSRRCRAHNRAEPDPPTSRPPPLGSSGGAVAPPTHQRRTRSRLSPLCPQPMPCRIHLVTPHHPRTTTTSPPRRRFSSSLNRRCRRSSSMPRRHRNSRRRSSVLHGEPHAVADPQPCYSKSTPLESPPYTDKEVEEDGDNDTDAYEAKTSPIEEAALLCHVMASSLREKVFRPMRDLARM</sequence>